<dbReference type="EMBL" id="LMVH01000001">
    <property type="protein sequence ID" value="KUL98240.1"/>
    <property type="molecule type" value="Genomic_DNA"/>
</dbReference>
<dbReference type="RefSeq" id="WP_059222421.1">
    <property type="nucleotide sequence ID" value="NZ_LMVH01000001.1"/>
</dbReference>
<evidence type="ECO:0000313" key="2">
    <source>
        <dbReference type="Proteomes" id="UP000054800"/>
    </source>
</evidence>
<name>A0A0M4S9Z2_FUSNC</name>
<protein>
    <submittedName>
        <fullName evidence="1">Uncharacterized protein</fullName>
    </submittedName>
</protein>
<gene>
    <name evidence="1" type="ORF">RO03_01515</name>
</gene>
<reference evidence="1 2" key="1">
    <citation type="submission" date="2015-10" db="EMBL/GenBank/DDBJ databases">
        <authorList>
            <person name="Gilbert D.G."/>
        </authorList>
    </citation>
    <scope>NUCLEOTIDE SEQUENCE [LARGE SCALE GENOMIC DNA]</scope>
    <source>
        <strain evidence="1 2">ChDC F311</strain>
    </source>
</reference>
<dbReference type="PATRIC" id="fig|76856.3.peg.34"/>
<dbReference type="OrthoDB" id="9981584at2"/>
<accession>A0A0M4S9Z2</accession>
<evidence type="ECO:0000313" key="1">
    <source>
        <dbReference type="EMBL" id="KUL98240.1"/>
    </source>
</evidence>
<sequence length="93" mass="10849">MGFFQNKKNDKKDMELDNAHKYVETLFCKTKEELDKEIAKRIENGRIIKSVDFEVVSSDTTLENCCAFSAMILYDTWAEKARNEKESGKEMEL</sequence>
<proteinExistence type="predicted"/>
<dbReference type="AlphaFoldDB" id="A0A0M4S9Z2"/>
<comment type="caution">
    <text evidence="1">The sequence shown here is derived from an EMBL/GenBank/DDBJ whole genome shotgun (WGS) entry which is preliminary data.</text>
</comment>
<dbReference type="Proteomes" id="UP000054800">
    <property type="component" value="Unassembled WGS sequence"/>
</dbReference>
<organism evidence="1 2">
    <name type="scientific">Fusobacterium nucleatum subsp. nucleatum</name>
    <dbReference type="NCBI Taxonomy" id="76856"/>
    <lineage>
        <taxon>Bacteria</taxon>
        <taxon>Fusobacteriati</taxon>
        <taxon>Fusobacteriota</taxon>
        <taxon>Fusobacteriia</taxon>
        <taxon>Fusobacteriales</taxon>
        <taxon>Fusobacteriaceae</taxon>
        <taxon>Fusobacterium</taxon>
    </lineage>
</organism>